<accession>A0ABW4ZUV2</accession>
<dbReference type="PANTHER" id="PTHR43798:SF6">
    <property type="entry name" value="HYDROLASE, PUTATIVE (AFU_ORTHOLOGUE AFUA_4G13070)-RELATED"/>
    <property type="match status" value="1"/>
</dbReference>
<dbReference type="SUPFAM" id="SSF53474">
    <property type="entry name" value="alpha/beta-Hydrolases"/>
    <property type="match status" value="1"/>
</dbReference>
<dbReference type="Pfam" id="PF12146">
    <property type="entry name" value="Hydrolase_4"/>
    <property type="match status" value="1"/>
</dbReference>
<gene>
    <name evidence="2" type="ORF">ACFSOY_07340</name>
</gene>
<dbReference type="Proteomes" id="UP001597343">
    <property type="component" value="Unassembled WGS sequence"/>
</dbReference>
<protein>
    <submittedName>
        <fullName evidence="2">Alpha/beta fold hydrolase</fullName>
    </submittedName>
</protein>
<dbReference type="InterPro" id="IPR022742">
    <property type="entry name" value="Hydrolase_4"/>
</dbReference>
<name>A0ABW4ZUV2_9BACL</name>
<feature type="domain" description="Serine aminopeptidase S33" evidence="1">
    <location>
        <begin position="45"/>
        <end position="255"/>
    </location>
</feature>
<comment type="caution">
    <text evidence="2">The sequence shown here is derived from an EMBL/GenBank/DDBJ whole genome shotgun (WGS) entry which is preliminary data.</text>
</comment>
<dbReference type="PRINTS" id="PR00111">
    <property type="entry name" value="ABHYDROLASE"/>
</dbReference>
<evidence type="ECO:0000313" key="3">
    <source>
        <dbReference type="Proteomes" id="UP001597343"/>
    </source>
</evidence>
<dbReference type="GO" id="GO:0016787">
    <property type="term" value="F:hydrolase activity"/>
    <property type="evidence" value="ECO:0007669"/>
    <property type="project" value="UniProtKB-KW"/>
</dbReference>
<dbReference type="InterPro" id="IPR000073">
    <property type="entry name" value="AB_hydrolase_1"/>
</dbReference>
<evidence type="ECO:0000259" key="1">
    <source>
        <dbReference type="Pfam" id="PF12146"/>
    </source>
</evidence>
<dbReference type="EMBL" id="JBHUIO010000005">
    <property type="protein sequence ID" value="MFD2169808.1"/>
    <property type="molecule type" value="Genomic_DNA"/>
</dbReference>
<reference evidence="3" key="1">
    <citation type="journal article" date="2019" name="Int. J. Syst. Evol. Microbiol.">
        <title>The Global Catalogue of Microorganisms (GCM) 10K type strain sequencing project: providing services to taxonomists for standard genome sequencing and annotation.</title>
        <authorList>
            <consortium name="The Broad Institute Genomics Platform"/>
            <consortium name="The Broad Institute Genome Sequencing Center for Infectious Disease"/>
            <person name="Wu L."/>
            <person name="Ma J."/>
        </authorList>
    </citation>
    <scope>NUCLEOTIDE SEQUENCE [LARGE SCALE GENOMIC DNA]</scope>
    <source>
        <strain evidence="3">CGMCC 1.13574</strain>
    </source>
</reference>
<dbReference type="InterPro" id="IPR050266">
    <property type="entry name" value="AB_hydrolase_sf"/>
</dbReference>
<dbReference type="InterPro" id="IPR029058">
    <property type="entry name" value="AB_hydrolase_fold"/>
</dbReference>
<organism evidence="2 3">
    <name type="scientific">Tumebacillus lipolyticus</name>
    <dbReference type="NCBI Taxonomy" id="1280370"/>
    <lineage>
        <taxon>Bacteria</taxon>
        <taxon>Bacillati</taxon>
        <taxon>Bacillota</taxon>
        <taxon>Bacilli</taxon>
        <taxon>Bacillales</taxon>
        <taxon>Alicyclobacillaceae</taxon>
        <taxon>Tumebacillus</taxon>
    </lineage>
</organism>
<keyword evidence="3" id="KW-1185">Reference proteome</keyword>
<dbReference type="RefSeq" id="WP_386045247.1">
    <property type="nucleotide sequence ID" value="NZ_JBHUIO010000005.1"/>
</dbReference>
<proteinExistence type="predicted"/>
<sequence length="277" mass="31736">MECVLDNITFHYEVCGEGTPILIMHSYSLDHRSTMAYMEPVFADKPGYRRIYLDLPGMGATKGEAWMQSSDDMLQTVCQFIDRVIPEGQFLLVGESYGGYMAQGIIYQKPDRVAGVALVCPMVQPDIAQRERAAHVVLSQDQPFLASIPEGEDKDTFMRLCVVQDRPTWERFERDILPGARLYDSAFTNRIRQRFGCSFDVRTLPTPFAQPALILLGRQDSLAGYRDQLQILEQYPRSSFAILDRAGHQLALEQQRLLTELMSEWLRRVEENRESRS</sequence>
<evidence type="ECO:0000313" key="2">
    <source>
        <dbReference type="EMBL" id="MFD2169808.1"/>
    </source>
</evidence>
<dbReference type="PANTHER" id="PTHR43798">
    <property type="entry name" value="MONOACYLGLYCEROL LIPASE"/>
    <property type="match status" value="1"/>
</dbReference>
<dbReference type="Gene3D" id="3.40.50.1820">
    <property type="entry name" value="alpha/beta hydrolase"/>
    <property type="match status" value="1"/>
</dbReference>
<keyword evidence="2" id="KW-0378">Hydrolase</keyword>